<feature type="transmembrane region" description="Helical" evidence="3">
    <location>
        <begin position="6"/>
        <end position="24"/>
    </location>
</feature>
<evidence type="ECO:0000259" key="5">
    <source>
        <dbReference type="SMART" id="SM00409"/>
    </source>
</evidence>
<feature type="domain" description="Immunoglobulin V-set" evidence="4">
    <location>
        <begin position="38"/>
        <end position="113"/>
    </location>
</feature>
<evidence type="ECO:0008006" key="8">
    <source>
        <dbReference type="Google" id="ProtNLM"/>
    </source>
</evidence>
<keyword evidence="7" id="KW-1185">Reference proteome</keyword>
<dbReference type="Pfam" id="PF07686">
    <property type="entry name" value="V-set"/>
    <property type="match status" value="1"/>
</dbReference>
<dbReference type="eggNOG" id="ENOG502STC0">
    <property type="taxonomic scope" value="Eukaryota"/>
</dbReference>
<dbReference type="PANTHER" id="PTHR19256:SF44">
    <property type="entry name" value="T CELL RECEPTOR GAMMA VARIABLE 9"/>
    <property type="match status" value="1"/>
</dbReference>
<dbReference type="InterPro" id="IPR013783">
    <property type="entry name" value="Ig-like_fold"/>
</dbReference>
<evidence type="ECO:0000256" key="2">
    <source>
        <dbReference type="ARBA" id="ARBA00023319"/>
    </source>
</evidence>
<name>H2ZRW0_LATCH</name>
<dbReference type="Gene3D" id="2.60.40.10">
    <property type="entry name" value="Immunoglobulins"/>
    <property type="match status" value="1"/>
</dbReference>
<dbReference type="InterPro" id="IPR003599">
    <property type="entry name" value="Ig_sub"/>
</dbReference>
<organism evidence="6 7">
    <name type="scientific">Latimeria chalumnae</name>
    <name type="common">Coelacanth</name>
    <dbReference type="NCBI Taxonomy" id="7897"/>
    <lineage>
        <taxon>Eukaryota</taxon>
        <taxon>Metazoa</taxon>
        <taxon>Chordata</taxon>
        <taxon>Craniata</taxon>
        <taxon>Vertebrata</taxon>
        <taxon>Euteleostomi</taxon>
        <taxon>Coelacanthiformes</taxon>
        <taxon>Coelacanthidae</taxon>
        <taxon>Latimeria</taxon>
    </lineage>
</organism>
<evidence type="ECO:0000313" key="7">
    <source>
        <dbReference type="Proteomes" id="UP000008672"/>
    </source>
</evidence>
<dbReference type="InterPro" id="IPR036179">
    <property type="entry name" value="Ig-like_dom_sf"/>
</dbReference>
<dbReference type="SMART" id="SM00406">
    <property type="entry name" value="IGv"/>
    <property type="match status" value="1"/>
</dbReference>
<keyword evidence="3" id="KW-0472">Membrane</keyword>
<accession>H2ZRW0</accession>
<dbReference type="SUPFAM" id="SSF48726">
    <property type="entry name" value="Immunoglobulin"/>
    <property type="match status" value="1"/>
</dbReference>
<reference evidence="6" key="2">
    <citation type="submission" date="2025-08" db="UniProtKB">
        <authorList>
            <consortium name="Ensembl"/>
        </authorList>
    </citation>
    <scope>IDENTIFICATION</scope>
</reference>
<dbReference type="GeneTree" id="ENSGT00940000153143"/>
<dbReference type="FunCoup" id="H2ZRW0">
    <property type="interactions" value="109"/>
</dbReference>
<keyword evidence="1" id="KW-0675">Receptor</keyword>
<protein>
    <recommendedName>
        <fullName evidence="8">Ig-like domain-containing protein</fullName>
    </recommendedName>
</protein>
<reference evidence="6" key="3">
    <citation type="submission" date="2025-09" db="UniProtKB">
        <authorList>
            <consortium name="Ensembl"/>
        </authorList>
    </citation>
    <scope>IDENTIFICATION</scope>
</reference>
<dbReference type="EMBL" id="AFYH01271169">
    <property type="status" value="NOT_ANNOTATED_CDS"/>
    <property type="molecule type" value="Genomic_DNA"/>
</dbReference>
<dbReference type="SMART" id="SM00409">
    <property type="entry name" value="IG"/>
    <property type="match status" value="1"/>
</dbReference>
<dbReference type="AlphaFoldDB" id="H2ZRW0"/>
<proteinExistence type="predicted"/>
<dbReference type="InterPro" id="IPR013106">
    <property type="entry name" value="Ig_V-set"/>
</dbReference>
<dbReference type="STRING" id="7897.ENSLACP00000000131"/>
<sequence>NKMLFQSFYILAIFWMCGVVSMTLKQPQVSVTKSVTKTVKLHCKFQGVSYIHWYRQRPNEALQRILYYESEAKSEYDQGFSNTRFKSKKKDDECFLYIYSLEISDTAIYYCAGWDYHSDIPSQATCTKTLSLCIICP</sequence>
<dbReference type="InterPro" id="IPR051117">
    <property type="entry name" value="TRG_var/const_region"/>
</dbReference>
<keyword evidence="3" id="KW-1133">Transmembrane helix</keyword>
<dbReference type="PANTHER" id="PTHR19256">
    <property type="entry name" value="T-CELL RECEPTOR GAMMA CHAIN"/>
    <property type="match status" value="1"/>
</dbReference>
<feature type="domain" description="Immunoglobulin" evidence="5">
    <location>
        <begin position="28"/>
        <end position="131"/>
    </location>
</feature>
<dbReference type="InParanoid" id="H2ZRW0"/>
<dbReference type="OMA" id="DDECFLY"/>
<dbReference type="HOGENOM" id="CLU_077975_7_0_1"/>
<evidence type="ECO:0000256" key="1">
    <source>
        <dbReference type="ARBA" id="ARBA00023170"/>
    </source>
</evidence>
<evidence type="ECO:0000256" key="3">
    <source>
        <dbReference type="SAM" id="Phobius"/>
    </source>
</evidence>
<evidence type="ECO:0000259" key="4">
    <source>
        <dbReference type="SMART" id="SM00406"/>
    </source>
</evidence>
<reference evidence="7" key="1">
    <citation type="submission" date="2011-08" db="EMBL/GenBank/DDBJ databases">
        <title>The draft genome of Latimeria chalumnae.</title>
        <authorList>
            <person name="Di Palma F."/>
            <person name="Alfoldi J."/>
            <person name="Johnson J."/>
            <person name="Berlin A."/>
            <person name="Gnerre S."/>
            <person name="Jaffe D."/>
            <person name="MacCallum I."/>
            <person name="Young S."/>
            <person name="Walker B.J."/>
            <person name="Lander E."/>
            <person name="Lindblad-Toh K."/>
        </authorList>
    </citation>
    <scope>NUCLEOTIDE SEQUENCE [LARGE SCALE GENOMIC DNA]</scope>
    <source>
        <strain evidence="7">Wild caught</strain>
    </source>
</reference>
<keyword evidence="3" id="KW-0812">Transmembrane</keyword>
<dbReference type="Proteomes" id="UP000008672">
    <property type="component" value="Unassembled WGS sequence"/>
</dbReference>
<evidence type="ECO:0000313" key="6">
    <source>
        <dbReference type="Ensembl" id="ENSLACP00000000131.1"/>
    </source>
</evidence>
<keyword evidence="2" id="KW-0393">Immunoglobulin domain</keyword>
<dbReference type="Ensembl" id="ENSLACT00000000132.1">
    <property type="protein sequence ID" value="ENSLACP00000000131.1"/>
    <property type="gene ID" value="ENSLACG00000000116.1"/>
</dbReference>